<dbReference type="EMBL" id="JBBNAG010000007">
    <property type="protein sequence ID" value="KAK9119823.1"/>
    <property type="molecule type" value="Genomic_DNA"/>
</dbReference>
<proteinExistence type="predicted"/>
<dbReference type="PANTHER" id="PTHR36397">
    <property type="entry name" value="OSJNBA0081L15.1 PROTEIN"/>
    <property type="match status" value="1"/>
</dbReference>
<sequence length="179" mass="20827">MKKSIRDSHIIVPRVAWKKVEVQNFTNVIKIPDATKNTSTTFIWRPRFNKIYGPTRYSQFYNSTSPSSMAMASHFVSMRKGLQVVCRRKERGRDREQNYPFKVVEITPPPKNLGIRCLPSNMQCGEFVTIEGQTYTVSAVTHRYQLRKGKYEPSEKRLDVLSSGRYILNLYLDNLLEQS</sequence>
<dbReference type="PANTHER" id="PTHR36397:SF1">
    <property type="entry name" value="OS04G0482900 PROTEIN"/>
    <property type="match status" value="1"/>
</dbReference>
<dbReference type="AlphaFoldDB" id="A0AAP0IRS7"/>
<accession>A0AAP0IRS7</accession>
<organism evidence="1 2">
    <name type="scientific">Stephania cephalantha</name>
    <dbReference type="NCBI Taxonomy" id="152367"/>
    <lineage>
        <taxon>Eukaryota</taxon>
        <taxon>Viridiplantae</taxon>
        <taxon>Streptophyta</taxon>
        <taxon>Embryophyta</taxon>
        <taxon>Tracheophyta</taxon>
        <taxon>Spermatophyta</taxon>
        <taxon>Magnoliopsida</taxon>
        <taxon>Ranunculales</taxon>
        <taxon>Menispermaceae</taxon>
        <taxon>Menispermoideae</taxon>
        <taxon>Cissampelideae</taxon>
        <taxon>Stephania</taxon>
    </lineage>
</organism>
<protein>
    <submittedName>
        <fullName evidence="1">Uncharacterized protein</fullName>
    </submittedName>
</protein>
<dbReference type="Proteomes" id="UP001419268">
    <property type="component" value="Unassembled WGS sequence"/>
</dbReference>
<evidence type="ECO:0000313" key="2">
    <source>
        <dbReference type="Proteomes" id="UP001419268"/>
    </source>
</evidence>
<keyword evidence="2" id="KW-1185">Reference proteome</keyword>
<name>A0AAP0IRS7_9MAGN</name>
<comment type="caution">
    <text evidence="1">The sequence shown here is derived from an EMBL/GenBank/DDBJ whole genome shotgun (WGS) entry which is preliminary data.</text>
</comment>
<gene>
    <name evidence="1" type="ORF">Scep_017916</name>
</gene>
<evidence type="ECO:0000313" key="1">
    <source>
        <dbReference type="EMBL" id="KAK9119823.1"/>
    </source>
</evidence>
<reference evidence="1 2" key="1">
    <citation type="submission" date="2024-01" db="EMBL/GenBank/DDBJ databases">
        <title>Genome assemblies of Stephania.</title>
        <authorList>
            <person name="Yang L."/>
        </authorList>
    </citation>
    <scope>NUCLEOTIDE SEQUENCE [LARGE SCALE GENOMIC DNA]</scope>
    <source>
        <strain evidence="1">JXDWG</strain>
        <tissue evidence="1">Leaf</tissue>
    </source>
</reference>